<name>A0ABV3CGG2_9ACTN</name>
<gene>
    <name evidence="2" type="ORF">AB0A88_25985</name>
</gene>
<comment type="caution">
    <text evidence="2">The sequence shown here is derived from an EMBL/GenBank/DDBJ whole genome shotgun (WGS) entry which is preliminary data.</text>
</comment>
<dbReference type="InterPro" id="IPR006311">
    <property type="entry name" value="TAT_signal"/>
</dbReference>
<dbReference type="EMBL" id="JBEZAE010000019">
    <property type="protein sequence ID" value="MEU7073568.1"/>
    <property type="molecule type" value="Genomic_DNA"/>
</dbReference>
<dbReference type="Proteomes" id="UP001551329">
    <property type="component" value="Unassembled WGS sequence"/>
</dbReference>
<dbReference type="SUPFAM" id="SSF69318">
    <property type="entry name" value="Integrin alpha N-terminal domain"/>
    <property type="match status" value="1"/>
</dbReference>
<evidence type="ECO:0000313" key="2">
    <source>
        <dbReference type="EMBL" id="MEU7073568.1"/>
    </source>
</evidence>
<dbReference type="PROSITE" id="PS51318">
    <property type="entry name" value="TAT"/>
    <property type="match status" value="1"/>
</dbReference>
<dbReference type="InterPro" id="IPR028994">
    <property type="entry name" value="Integrin_alpha_N"/>
</dbReference>
<evidence type="ECO:0000256" key="1">
    <source>
        <dbReference type="SAM" id="SignalP"/>
    </source>
</evidence>
<accession>A0ABV3CGG2</accession>
<keyword evidence="3" id="KW-1185">Reference proteome</keyword>
<feature type="chain" id="PRO_5045768640" evidence="1">
    <location>
        <begin position="31"/>
        <end position="780"/>
    </location>
</feature>
<protein>
    <submittedName>
        <fullName evidence="2">VCBS repeat-containing protein</fullName>
    </submittedName>
</protein>
<feature type="signal peptide" evidence="1">
    <location>
        <begin position="1"/>
        <end position="30"/>
    </location>
</feature>
<sequence>MQNRLSAQRRRHLAAAVTAVLAITVGTGVAAGPVAVAAPVGATAGKAVASGAASPTSTEDVSTPFPADGKIAGAGATGFLSRSDSTDELRWTRYADGVSAAVAVPAGGGVDATGTDILVVGDAGAPHLMRSVTLLDMSVAVADRPAVVVSFDLGSLDATYVRAVGPDTVLAKRAGADGSEKLLLVTSVNDSVKERDVTGLPADARNLFAGPAAVGGEILVGYETGSDLVTGGRAVIDLETGAAVKTYGAPDSGYLQSQLSLSATHASWTQFTEDEGIVVVTVDRSTRAATRRVLGFVDEHLTGLVGNWLVFGVPSKLTDHGTFPNTRVRAVDLTAGQSAAPVELTAYGNSVQPAADGSLLIRGGTVEQGEGLYKVSSPGGGQLAVEKVATTGQPTKLAYLGSQVPAVIDFDRDRETELKWRMSRLNADVQLKLTHLRTGQTYTRELKLRREYPSRHTLDDITFGITWQGVLDDLSENGKSAFNGDYAWSFRAVPQNGIGPELKQAGSFRVVRTVKPHDYSDNGSPDLFARDHDGALWRFDSTYDSNTRKLTPTYQRAAVGSGWNTYDRIESVGNVAGTNTADVIARDKTGVLWLYQGTGTETKPLGTRTKIGSGWGAYHQLAGGSDLTGDGRADLVATDKAGDLWLYKGTGSATAPFAARKKVGGGWGGYNQLTAVGNLAGGPAGDLLARDTAGVLWLHLGKGDGTFAARTKVGSGWNGYTELIGFGDANKDGRTDLYAWGGPGRPSYYYAGTGNWSAPFAGRAQAELLMYASAAYQHAF</sequence>
<reference evidence="2 3" key="1">
    <citation type="submission" date="2024-06" db="EMBL/GenBank/DDBJ databases">
        <title>The Natural Products Discovery Center: Release of the First 8490 Sequenced Strains for Exploring Actinobacteria Biosynthetic Diversity.</title>
        <authorList>
            <person name="Kalkreuter E."/>
            <person name="Kautsar S.A."/>
            <person name="Yang D."/>
            <person name="Bader C.D."/>
            <person name="Teijaro C.N."/>
            <person name="Fluegel L."/>
            <person name="Davis C.M."/>
            <person name="Simpson J.R."/>
            <person name="Lauterbach L."/>
            <person name="Steele A.D."/>
            <person name="Gui C."/>
            <person name="Meng S."/>
            <person name="Li G."/>
            <person name="Viehrig K."/>
            <person name="Ye F."/>
            <person name="Su P."/>
            <person name="Kiefer A.F."/>
            <person name="Nichols A."/>
            <person name="Cepeda A.J."/>
            <person name="Yan W."/>
            <person name="Fan B."/>
            <person name="Jiang Y."/>
            <person name="Adhikari A."/>
            <person name="Zheng C.-J."/>
            <person name="Schuster L."/>
            <person name="Cowan T.M."/>
            <person name="Smanski M.J."/>
            <person name="Chevrette M.G."/>
            <person name="De Carvalho L.P.S."/>
            <person name="Shen B."/>
        </authorList>
    </citation>
    <scope>NUCLEOTIDE SEQUENCE [LARGE SCALE GENOMIC DNA]</scope>
    <source>
        <strain evidence="2 3">NPDC045974</strain>
    </source>
</reference>
<organism evidence="2 3">
    <name type="scientific">Streptomyces narbonensis</name>
    <dbReference type="NCBI Taxonomy" id="67333"/>
    <lineage>
        <taxon>Bacteria</taxon>
        <taxon>Bacillati</taxon>
        <taxon>Actinomycetota</taxon>
        <taxon>Actinomycetes</taxon>
        <taxon>Kitasatosporales</taxon>
        <taxon>Streptomycetaceae</taxon>
        <taxon>Streptomyces</taxon>
    </lineage>
</organism>
<keyword evidence="1" id="KW-0732">Signal</keyword>
<proteinExistence type="predicted"/>
<dbReference type="RefSeq" id="WP_358475446.1">
    <property type="nucleotide sequence ID" value="NZ_JBEZAE010000019.1"/>
</dbReference>
<evidence type="ECO:0000313" key="3">
    <source>
        <dbReference type="Proteomes" id="UP001551329"/>
    </source>
</evidence>